<evidence type="ECO:0000259" key="3">
    <source>
        <dbReference type="PROSITE" id="PS51352"/>
    </source>
</evidence>
<dbReference type="InterPro" id="IPR050553">
    <property type="entry name" value="Thioredoxin_ResA/DsbE_sf"/>
</dbReference>
<evidence type="ECO:0000313" key="5">
    <source>
        <dbReference type="Proteomes" id="UP000757900"/>
    </source>
</evidence>
<dbReference type="EMBL" id="JABZFV010000218">
    <property type="protein sequence ID" value="MBF0935396.1"/>
    <property type="molecule type" value="Genomic_DNA"/>
</dbReference>
<reference evidence="4" key="1">
    <citation type="submission" date="2020-04" db="EMBL/GenBank/DDBJ databases">
        <title>Deep metagenomics examines the oral microbiome during advanced dental caries in children, revealing novel taxa and co-occurrences with host molecules.</title>
        <authorList>
            <person name="Baker J.L."/>
            <person name="Morton J.T."/>
            <person name="Dinis M."/>
            <person name="Alvarez R."/>
            <person name="Tran N.C."/>
            <person name="Knight R."/>
            <person name="Edlund A."/>
        </authorList>
    </citation>
    <scope>NUCLEOTIDE SEQUENCE</scope>
    <source>
        <strain evidence="4">JCVI_23_bin.16</strain>
    </source>
</reference>
<accession>A0A929MQ00</accession>
<evidence type="ECO:0000313" key="4">
    <source>
        <dbReference type="EMBL" id="MBF0935396.1"/>
    </source>
</evidence>
<proteinExistence type="predicted"/>
<dbReference type="Pfam" id="PF08534">
    <property type="entry name" value="Redoxin"/>
    <property type="match status" value="1"/>
</dbReference>
<dbReference type="SUPFAM" id="SSF52833">
    <property type="entry name" value="Thioredoxin-like"/>
    <property type="match status" value="1"/>
</dbReference>
<keyword evidence="2" id="KW-0732">Signal</keyword>
<dbReference type="GO" id="GO:0016491">
    <property type="term" value="F:oxidoreductase activity"/>
    <property type="evidence" value="ECO:0007669"/>
    <property type="project" value="InterPro"/>
</dbReference>
<dbReference type="InterPro" id="IPR036249">
    <property type="entry name" value="Thioredoxin-like_sf"/>
</dbReference>
<feature type="region of interest" description="Disordered" evidence="1">
    <location>
        <begin position="37"/>
        <end position="56"/>
    </location>
</feature>
<comment type="caution">
    <text evidence="4">The sequence shown here is derived from an EMBL/GenBank/DDBJ whole genome shotgun (WGS) entry which is preliminary data.</text>
</comment>
<dbReference type="RefSeq" id="WP_303824880.1">
    <property type="nucleotide sequence ID" value="NZ_CAMIKC010000057.1"/>
</dbReference>
<feature type="chain" id="PRO_5039504014" evidence="2">
    <location>
        <begin position="24"/>
        <end position="193"/>
    </location>
</feature>
<dbReference type="PANTHER" id="PTHR42852:SF16">
    <property type="entry name" value="THIOL:DISULFIDE INTERCHANGE PROTEIN TLPA"/>
    <property type="match status" value="1"/>
</dbReference>
<dbReference type="CDD" id="cd02966">
    <property type="entry name" value="TlpA_like_family"/>
    <property type="match status" value="1"/>
</dbReference>
<dbReference type="PROSITE" id="PS51257">
    <property type="entry name" value="PROKAR_LIPOPROTEIN"/>
    <property type="match status" value="1"/>
</dbReference>
<organism evidence="4 5">
    <name type="scientific">Abiotrophia defectiva</name>
    <name type="common">Streptococcus defectivus</name>
    <dbReference type="NCBI Taxonomy" id="46125"/>
    <lineage>
        <taxon>Bacteria</taxon>
        <taxon>Bacillati</taxon>
        <taxon>Bacillota</taxon>
        <taxon>Bacilli</taxon>
        <taxon>Lactobacillales</taxon>
        <taxon>Aerococcaceae</taxon>
        <taxon>Abiotrophia</taxon>
    </lineage>
</organism>
<dbReference type="AlphaFoldDB" id="A0A929MQ00"/>
<dbReference type="PANTHER" id="PTHR42852">
    <property type="entry name" value="THIOL:DISULFIDE INTERCHANGE PROTEIN DSBE"/>
    <property type="match status" value="1"/>
</dbReference>
<dbReference type="Gene3D" id="3.40.30.10">
    <property type="entry name" value="Glutaredoxin"/>
    <property type="match status" value="1"/>
</dbReference>
<evidence type="ECO:0000256" key="1">
    <source>
        <dbReference type="SAM" id="MobiDB-lite"/>
    </source>
</evidence>
<dbReference type="Proteomes" id="UP000757900">
    <property type="component" value="Unassembled WGS sequence"/>
</dbReference>
<dbReference type="PROSITE" id="PS51352">
    <property type="entry name" value="THIOREDOXIN_2"/>
    <property type="match status" value="1"/>
</dbReference>
<feature type="signal peptide" evidence="2">
    <location>
        <begin position="1"/>
        <end position="23"/>
    </location>
</feature>
<dbReference type="InterPro" id="IPR013766">
    <property type="entry name" value="Thioredoxin_domain"/>
</dbReference>
<gene>
    <name evidence="4" type="ORF">HXK00_07140</name>
</gene>
<dbReference type="InterPro" id="IPR013740">
    <property type="entry name" value="Redoxin"/>
</dbReference>
<protein>
    <submittedName>
        <fullName evidence="4">Redoxin family protein</fullName>
    </submittedName>
</protein>
<sequence length="193" mass="21135">MSHFTRKFCQVLGLVSLSSGCLAACQPHQEASNAKQVASTTQANTSSQKQEAGQSLSGTFQDIHGKTYKLEDLRGKKVYIKFWASWCSICLAGLKDVDALADESNQGNEVVVLSMVAPEIRNEKPLADFTKWFSGLDYTHLPVLVDQSGDFMKQLGVVAYPTSAFINSKGELVKVQLGHMDRQSVLDQLASMD</sequence>
<feature type="domain" description="Thioredoxin" evidence="3">
    <location>
        <begin position="49"/>
        <end position="193"/>
    </location>
</feature>
<evidence type="ECO:0000256" key="2">
    <source>
        <dbReference type="SAM" id="SignalP"/>
    </source>
</evidence>
<name>A0A929MQ00_ABIDE</name>